<evidence type="ECO:0000256" key="3">
    <source>
        <dbReference type="ARBA" id="ARBA00022679"/>
    </source>
</evidence>
<evidence type="ECO:0000256" key="9">
    <source>
        <dbReference type="SAM" id="MobiDB-lite"/>
    </source>
</evidence>
<evidence type="ECO:0000256" key="6">
    <source>
        <dbReference type="ARBA" id="ARBA00022840"/>
    </source>
</evidence>
<dbReference type="Pfam" id="PF00069">
    <property type="entry name" value="Pkinase"/>
    <property type="match status" value="1"/>
</dbReference>
<evidence type="ECO:0000256" key="2">
    <source>
        <dbReference type="ARBA" id="ARBA00022527"/>
    </source>
</evidence>
<dbReference type="EMBL" id="JARBJD010000007">
    <property type="protein sequence ID" value="KAK2963123.1"/>
    <property type="molecule type" value="Genomic_DNA"/>
</dbReference>
<name>A0ABQ9YH86_9EUKA</name>
<evidence type="ECO:0000313" key="12">
    <source>
        <dbReference type="Proteomes" id="UP001281761"/>
    </source>
</evidence>
<evidence type="ECO:0000256" key="5">
    <source>
        <dbReference type="ARBA" id="ARBA00022777"/>
    </source>
</evidence>
<keyword evidence="3" id="KW-0808">Transferase</keyword>
<dbReference type="InterPro" id="IPR050660">
    <property type="entry name" value="NEK_Ser/Thr_kinase"/>
</dbReference>
<accession>A0ABQ9YH86</accession>
<keyword evidence="12" id="KW-1185">Reference proteome</keyword>
<dbReference type="Gene3D" id="2.60.120.920">
    <property type="match status" value="1"/>
</dbReference>
<comment type="catalytic activity">
    <reaction evidence="7">
        <text>L-threonyl-[protein] + ATP = O-phospho-L-threonyl-[protein] + ADP + H(+)</text>
        <dbReference type="Rhea" id="RHEA:46608"/>
        <dbReference type="Rhea" id="RHEA-COMP:11060"/>
        <dbReference type="Rhea" id="RHEA-COMP:11605"/>
        <dbReference type="ChEBI" id="CHEBI:15378"/>
        <dbReference type="ChEBI" id="CHEBI:30013"/>
        <dbReference type="ChEBI" id="CHEBI:30616"/>
        <dbReference type="ChEBI" id="CHEBI:61977"/>
        <dbReference type="ChEBI" id="CHEBI:456216"/>
        <dbReference type="EC" id="2.7.11.1"/>
    </reaction>
</comment>
<dbReference type="PANTHER" id="PTHR43671">
    <property type="entry name" value="SERINE/THREONINE-PROTEIN KINASE NEK"/>
    <property type="match status" value="1"/>
</dbReference>
<dbReference type="Proteomes" id="UP001281761">
    <property type="component" value="Unassembled WGS sequence"/>
</dbReference>
<gene>
    <name evidence="11" type="ORF">BLNAU_1656</name>
</gene>
<evidence type="ECO:0000256" key="1">
    <source>
        <dbReference type="ARBA" id="ARBA00012513"/>
    </source>
</evidence>
<dbReference type="InterPro" id="IPR011009">
    <property type="entry name" value="Kinase-like_dom_sf"/>
</dbReference>
<dbReference type="SUPFAM" id="SSF56112">
    <property type="entry name" value="Protein kinase-like (PK-like)"/>
    <property type="match status" value="1"/>
</dbReference>
<keyword evidence="5 11" id="KW-0418">Kinase</keyword>
<evidence type="ECO:0000256" key="4">
    <source>
        <dbReference type="ARBA" id="ARBA00022741"/>
    </source>
</evidence>
<keyword evidence="2" id="KW-0723">Serine/threonine-protein kinase</keyword>
<dbReference type="CDD" id="cd00180">
    <property type="entry name" value="PKc"/>
    <property type="match status" value="1"/>
</dbReference>
<dbReference type="EC" id="2.7.11.1" evidence="1"/>
<proteinExistence type="predicted"/>
<dbReference type="InterPro" id="IPR000719">
    <property type="entry name" value="Prot_kinase_dom"/>
</dbReference>
<sequence length="834" mass="92061">MARLGNFEFQESLVQGEQELWICLDRSLDIQVLIQRIPYTQPQELQNVLEDIEILVEIQSEYILQTKEEFHDNTHIYLVMEFCPGGTLHDLVTTLSENNRSMTAEFFTQIWKELILGLQVYHSHSIVLRQFKPSTIFLTEDGHAKIAYLGSSLFLYSYNHVLSSAIPNEGFYLSPEILQSRHYSMASDLWALACIFLEVYMLRPLFIVPPNAADPASRSVDETLLFQLIQIRPVILKQIMEESIIDPNEITLVQPLPFQIDSQRAGFINRLLSFDPISRPTIGSLSNTLVSRPPTTTRPTQQTSAQAPPQAQPPPQIHLQTPPHIQPPPQLQLPTTIHPALPTHQPPQFVPTVNQRLTTAPSAILQTAPQPKNIFEATPAIQFPAPQGTATLVPQTSIVQAHPLQLNTQPGIPTENAIIPTATLSTTKNLPISLAPLPLNNPLAPQRNPLAVAGLVAPENDLSAPLKDVNLLATGSGLTDPMFASPNKPTLKLGTSGMISSAHVNEGLKSTADGKLRLTLDDITKLGQRAPESTLAQAQEIQRLKSIIRKQEESLRKAKEFIQGNETGTALPGSVGEKAEFLKGFTLRMEEKMRANPKMSMEGEDFEPDKPVTTNDIINEIFDGPTFDEAVGLRLATDNSIEPVVIGECPFHLECVHKDSTLVDGKTMGKISKGLSFNTILLADAVFSEGVIQCAFKVHDISQDNGITSILIGILDVLHHPPVQNHGMGENSYSAAFDISTGNMKHNHNITSSLMLPVEAGSIVTLEANLYSKPRTLHLFVNGRQQGGYYINIPKPMRFGVSLGWGSNCLEVLALNQIEFPTVDVSRNVRYVKW</sequence>
<dbReference type="GO" id="GO:0016301">
    <property type="term" value="F:kinase activity"/>
    <property type="evidence" value="ECO:0007669"/>
    <property type="project" value="UniProtKB-KW"/>
</dbReference>
<evidence type="ECO:0000259" key="10">
    <source>
        <dbReference type="PROSITE" id="PS50011"/>
    </source>
</evidence>
<comment type="caution">
    <text evidence="11">The sequence shown here is derived from an EMBL/GenBank/DDBJ whole genome shotgun (WGS) entry which is preliminary data.</text>
</comment>
<reference evidence="11 12" key="1">
    <citation type="journal article" date="2022" name="bioRxiv">
        <title>Genomics of Preaxostyla Flagellates Illuminates Evolutionary Transitions and the Path Towards Mitochondrial Loss.</title>
        <authorList>
            <person name="Novak L.V.F."/>
            <person name="Treitli S.C."/>
            <person name="Pyrih J."/>
            <person name="Halakuc P."/>
            <person name="Pipaliya S.V."/>
            <person name="Vacek V."/>
            <person name="Brzon O."/>
            <person name="Soukal P."/>
            <person name="Eme L."/>
            <person name="Dacks J.B."/>
            <person name="Karnkowska A."/>
            <person name="Elias M."/>
            <person name="Hampl V."/>
        </authorList>
    </citation>
    <scope>NUCLEOTIDE SEQUENCE [LARGE SCALE GENOMIC DNA]</scope>
    <source>
        <strain evidence="11">NAU3</strain>
        <tissue evidence="11">Gut</tissue>
    </source>
</reference>
<feature type="compositionally biased region" description="Low complexity" evidence="9">
    <location>
        <begin position="291"/>
        <end position="309"/>
    </location>
</feature>
<keyword evidence="4" id="KW-0547">Nucleotide-binding</keyword>
<organism evidence="11 12">
    <name type="scientific">Blattamonas nauphoetae</name>
    <dbReference type="NCBI Taxonomy" id="2049346"/>
    <lineage>
        <taxon>Eukaryota</taxon>
        <taxon>Metamonada</taxon>
        <taxon>Preaxostyla</taxon>
        <taxon>Oxymonadida</taxon>
        <taxon>Blattamonas</taxon>
    </lineage>
</organism>
<dbReference type="Gene3D" id="3.30.200.20">
    <property type="entry name" value="Phosphorylase Kinase, domain 1"/>
    <property type="match status" value="1"/>
</dbReference>
<feature type="region of interest" description="Disordered" evidence="9">
    <location>
        <begin position="283"/>
        <end position="350"/>
    </location>
</feature>
<dbReference type="PANTHER" id="PTHR43671:SF98">
    <property type="entry name" value="SERINE_THREONINE-PROTEIN KINASE NEK11"/>
    <property type="match status" value="1"/>
</dbReference>
<comment type="catalytic activity">
    <reaction evidence="8">
        <text>L-seryl-[protein] + ATP = O-phospho-L-seryl-[protein] + ADP + H(+)</text>
        <dbReference type="Rhea" id="RHEA:17989"/>
        <dbReference type="Rhea" id="RHEA-COMP:9863"/>
        <dbReference type="Rhea" id="RHEA-COMP:11604"/>
        <dbReference type="ChEBI" id="CHEBI:15378"/>
        <dbReference type="ChEBI" id="CHEBI:29999"/>
        <dbReference type="ChEBI" id="CHEBI:30616"/>
        <dbReference type="ChEBI" id="CHEBI:83421"/>
        <dbReference type="ChEBI" id="CHEBI:456216"/>
        <dbReference type="EC" id="2.7.11.1"/>
    </reaction>
</comment>
<evidence type="ECO:0000256" key="7">
    <source>
        <dbReference type="ARBA" id="ARBA00047899"/>
    </source>
</evidence>
<feature type="domain" description="Protein kinase" evidence="10">
    <location>
        <begin position="1"/>
        <end position="290"/>
    </location>
</feature>
<protein>
    <recommendedName>
        <fullName evidence="1">non-specific serine/threonine protein kinase</fullName>
        <ecNumber evidence="1">2.7.11.1</ecNumber>
    </recommendedName>
</protein>
<evidence type="ECO:0000256" key="8">
    <source>
        <dbReference type="ARBA" id="ARBA00048679"/>
    </source>
</evidence>
<keyword evidence="6" id="KW-0067">ATP-binding</keyword>
<dbReference type="PROSITE" id="PS50011">
    <property type="entry name" value="PROTEIN_KINASE_DOM"/>
    <property type="match status" value="1"/>
</dbReference>
<dbReference type="SMART" id="SM00220">
    <property type="entry name" value="S_TKc"/>
    <property type="match status" value="1"/>
</dbReference>
<dbReference type="InterPro" id="IPR043136">
    <property type="entry name" value="B30.2/SPRY_sf"/>
</dbReference>
<dbReference type="Gene3D" id="1.10.510.10">
    <property type="entry name" value="Transferase(Phosphotransferase) domain 1"/>
    <property type="match status" value="1"/>
</dbReference>
<evidence type="ECO:0000313" key="11">
    <source>
        <dbReference type="EMBL" id="KAK2963123.1"/>
    </source>
</evidence>